<reference evidence="1" key="1">
    <citation type="journal article" date="2021" name="Proc. Natl. Acad. Sci. U.S.A.">
        <title>A Catalog of Tens of Thousands of Viruses from Human Metagenomes Reveals Hidden Associations with Chronic Diseases.</title>
        <authorList>
            <person name="Tisza M.J."/>
            <person name="Buck C.B."/>
        </authorList>
    </citation>
    <scope>NUCLEOTIDE SEQUENCE</scope>
    <source>
        <strain evidence="1">Ctc6d98</strain>
    </source>
</reference>
<protein>
    <submittedName>
        <fullName evidence="1">Minor capsid protein from bacteriophage</fullName>
    </submittedName>
</protein>
<name>A0A8S5PCN6_9CAUD</name>
<sequence>MADQELKYDLDGYEEVTAAMRILLNKYPGLAIGDEIAFATLPETSGKAMYPISSAVIATERESITGHVTQTCVYPLHVIYRAANLTEDRRARIKEWLDNLGRWLERQTITVDDTEYKLDGYPALTGNRVIAQVQRQTAAYLDSVNENKSENWVIYISAQYKNEFER</sequence>
<evidence type="ECO:0000313" key="1">
    <source>
        <dbReference type="EMBL" id="DAE04373.1"/>
    </source>
</evidence>
<accession>A0A8S5PCN6</accession>
<dbReference type="EMBL" id="BK015386">
    <property type="protein sequence ID" value="DAE04373.1"/>
    <property type="molecule type" value="Genomic_DNA"/>
</dbReference>
<organism evidence="1">
    <name type="scientific">Siphoviridae sp. ctc6d98</name>
    <dbReference type="NCBI Taxonomy" id="2825569"/>
    <lineage>
        <taxon>Viruses</taxon>
        <taxon>Duplodnaviria</taxon>
        <taxon>Heunggongvirae</taxon>
        <taxon>Uroviricota</taxon>
        <taxon>Caudoviricetes</taxon>
    </lineage>
</organism>
<proteinExistence type="predicted"/>